<evidence type="ECO:0000313" key="1">
    <source>
        <dbReference type="EMBL" id="CEL59708.1"/>
    </source>
</evidence>
<keyword evidence="2" id="KW-1185">Reference proteome</keyword>
<accession>A0A0B7FU07</accession>
<organism evidence="1 2">
    <name type="scientific">Thanatephorus cucumeris (strain AG1-IB / isolate 7/3/14)</name>
    <name type="common">Lettuce bottom rot fungus</name>
    <name type="synonym">Rhizoctonia solani</name>
    <dbReference type="NCBI Taxonomy" id="1108050"/>
    <lineage>
        <taxon>Eukaryota</taxon>
        <taxon>Fungi</taxon>
        <taxon>Dikarya</taxon>
        <taxon>Basidiomycota</taxon>
        <taxon>Agaricomycotina</taxon>
        <taxon>Agaricomycetes</taxon>
        <taxon>Cantharellales</taxon>
        <taxon>Ceratobasidiaceae</taxon>
        <taxon>Rhizoctonia</taxon>
        <taxon>Rhizoctonia solani AG-1</taxon>
    </lineage>
</organism>
<reference evidence="1 2" key="1">
    <citation type="submission" date="2014-11" db="EMBL/GenBank/DDBJ databases">
        <authorList>
            <person name="Wibberg Daniel"/>
        </authorList>
    </citation>
    <scope>NUCLEOTIDE SEQUENCE [LARGE SCALE GENOMIC DNA]</scope>
    <source>
        <strain evidence="1">Rhizoctonia solani AG1-IB 7/3/14</strain>
    </source>
</reference>
<dbReference type="AlphaFoldDB" id="A0A0B7FU07"/>
<dbReference type="EMBL" id="LN679103">
    <property type="protein sequence ID" value="CEL59708.1"/>
    <property type="molecule type" value="Genomic_DNA"/>
</dbReference>
<dbReference type="Proteomes" id="UP000059188">
    <property type="component" value="Unassembled WGS sequence"/>
</dbReference>
<evidence type="ECO:0000313" key="2">
    <source>
        <dbReference type="Proteomes" id="UP000059188"/>
    </source>
</evidence>
<name>A0A0B7FU07_THACB</name>
<proteinExistence type="predicted"/>
<protein>
    <submittedName>
        <fullName evidence="1">Uncharacterized protein</fullName>
    </submittedName>
</protein>
<gene>
    <name evidence="1" type="ORF">RSOLAG1IB_03641</name>
</gene>
<sequence>MPCLAQSYDEAIKKDQQIACNEAIIHKLQGDLEAKESSHLQTKLSQQQTEIAGLQAKIDRLEYLVSQMRATTRTGYLNKTRTMSRTPVTTYTNAQYQLLS</sequence>